<feature type="domain" description="Thioesterase" evidence="3">
    <location>
        <begin position="45"/>
        <end position="119"/>
    </location>
</feature>
<dbReference type="Pfam" id="PF03061">
    <property type="entry name" value="4HBT"/>
    <property type="match status" value="1"/>
</dbReference>
<accession>A0A809QZ39</accession>
<comment type="similarity">
    <text evidence="1">Belongs to the thioesterase PaaI family.</text>
</comment>
<dbReference type="AlphaFoldDB" id="A0A809QZ39"/>
<dbReference type="KEGG" id="ddz:DSYM_13820"/>
<evidence type="ECO:0000256" key="1">
    <source>
        <dbReference type="ARBA" id="ARBA00008324"/>
    </source>
</evidence>
<organism evidence="4 5">
    <name type="scientific">Candidatus Desulfobacillus denitrificans</name>
    <dbReference type="NCBI Taxonomy" id="2608985"/>
    <lineage>
        <taxon>Bacteria</taxon>
        <taxon>Pseudomonadati</taxon>
        <taxon>Pseudomonadota</taxon>
        <taxon>Betaproteobacteria</taxon>
        <taxon>Candidatus Desulfobacillus</taxon>
    </lineage>
</organism>
<dbReference type="InterPro" id="IPR029069">
    <property type="entry name" value="HotDog_dom_sf"/>
</dbReference>
<dbReference type="InterPro" id="IPR006683">
    <property type="entry name" value="Thioestr_dom"/>
</dbReference>
<protein>
    <submittedName>
        <fullName evidence="4">Acyl-coenzyme A thioesterase paaI</fullName>
    </submittedName>
</protein>
<gene>
    <name evidence="4" type="ORF">DSYM_13820</name>
</gene>
<dbReference type="GO" id="GO:0047617">
    <property type="term" value="F:fatty acyl-CoA hydrolase activity"/>
    <property type="evidence" value="ECO:0007669"/>
    <property type="project" value="InterPro"/>
</dbReference>
<evidence type="ECO:0000259" key="3">
    <source>
        <dbReference type="Pfam" id="PF03061"/>
    </source>
</evidence>
<dbReference type="Proteomes" id="UP000662914">
    <property type="component" value="Chromosome"/>
</dbReference>
<reference evidence="4" key="1">
    <citation type="journal article" name="DNA Res.">
        <title>The physiological potential of anammox bacteria as revealed by their core genome structure.</title>
        <authorList>
            <person name="Okubo T."/>
            <person name="Toyoda A."/>
            <person name="Fukuhara K."/>
            <person name="Uchiyama I."/>
            <person name="Harigaya Y."/>
            <person name="Kuroiwa M."/>
            <person name="Suzuki T."/>
            <person name="Murakami Y."/>
            <person name="Suwa Y."/>
            <person name="Takami H."/>
        </authorList>
    </citation>
    <scope>NUCLEOTIDE SEQUENCE</scope>
    <source>
        <strain evidence="4">317325-3</strain>
    </source>
</reference>
<dbReference type="Gene3D" id="3.10.129.10">
    <property type="entry name" value="Hotdog Thioesterase"/>
    <property type="match status" value="1"/>
</dbReference>
<dbReference type="SUPFAM" id="SSF54637">
    <property type="entry name" value="Thioesterase/thiol ester dehydrase-isomerase"/>
    <property type="match status" value="1"/>
</dbReference>
<evidence type="ECO:0000313" key="4">
    <source>
        <dbReference type="EMBL" id="BBO20683.1"/>
    </source>
</evidence>
<dbReference type="PANTHER" id="PTHR21660:SF1">
    <property type="entry name" value="ACYL-COENZYME A THIOESTERASE 13"/>
    <property type="match status" value="1"/>
</dbReference>
<evidence type="ECO:0000256" key="2">
    <source>
        <dbReference type="ARBA" id="ARBA00022801"/>
    </source>
</evidence>
<name>A0A809QZ39_9PROT</name>
<dbReference type="NCBIfam" id="TIGR00369">
    <property type="entry name" value="unchar_dom_1"/>
    <property type="match status" value="1"/>
</dbReference>
<sequence length="139" mass="14746">MAKDRKFFGLEIPFIELLQAQDGPLEKGRATAAVEVRRELHNSWGYAHGGVVMTLLDVTMGQAARSGLPQGTGVVTIDLNVSFVSAGRGRLTVEARVLRSGGSIVFCEGEVRDAAGELVAKGMASFKVKKKVSRGETAG</sequence>
<dbReference type="InterPro" id="IPR003736">
    <property type="entry name" value="PAAI_dom"/>
</dbReference>
<dbReference type="PANTHER" id="PTHR21660">
    <property type="entry name" value="THIOESTERASE SUPERFAMILY MEMBER-RELATED"/>
    <property type="match status" value="1"/>
</dbReference>
<dbReference type="CDD" id="cd03443">
    <property type="entry name" value="PaaI_thioesterase"/>
    <property type="match status" value="1"/>
</dbReference>
<proteinExistence type="inferred from homology"/>
<dbReference type="InterPro" id="IPR039298">
    <property type="entry name" value="ACOT13"/>
</dbReference>
<evidence type="ECO:0000313" key="5">
    <source>
        <dbReference type="Proteomes" id="UP000662914"/>
    </source>
</evidence>
<keyword evidence="2" id="KW-0378">Hydrolase</keyword>
<dbReference type="EMBL" id="AP021857">
    <property type="protein sequence ID" value="BBO20683.1"/>
    <property type="molecule type" value="Genomic_DNA"/>
</dbReference>